<evidence type="ECO:0000256" key="2">
    <source>
        <dbReference type="SAM" id="SignalP"/>
    </source>
</evidence>
<feature type="signal peptide" evidence="2">
    <location>
        <begin position="1"/>
        <end position="20"/>
    </location>
</feature>
<feature type="chain" id="PRO_5011206075" evidence="2">
    <location>
        <begin position="21"/>
        <end position="193"/>
    </location>
</feature>
<reference evidence="5" key="3">
    <citation type="submission" date="2020-10" db="EMBL/GenBank/DDBJ databases">
        <authorList>
            <person name="Scholz U."/>
            <person name="Mascher M."/>
            <person name="Fiebig A."/>
        </authorList>
    </citation>
    <scope>NUCLEOTIDE SEQUENCE [LARGE SCALE GENOMIC DNA]</scope>
    <source>
        <strain evidence="5">cv. Morex</strain>
    </source>
</reference>
<evidence type="ECO:0000313" key="4">
    <source>
        <dbReference type="EMBL" id="BAJ93920.1"/>
    </source>
</evidence>
<dbReference type="Gramene" id="HORVU.MOREX.r3.1HG0044530.1">
    <property type="protein sequence ID" value="HORVU.MOREX.r3.1HG0044530.1.CDS1"/>
    <property type="gene ID" value="HORVU.MOREX.r3.1HG0044530"/>
</dbReference>
<dbReference type="OrthoDB" id="769005at2759"/>
<keyword evidence="1" id="KW-0472">Membrane</keyword>
<reference evidence="5" key="4">
    <citation type="submission" date="2022-01" db="UniProtKB">
        <authorList>
            <consortium name="EnsemblPlants"/>
        </authorList>
    </citation>
    <scope>IDENTIFICATION</scope>
    <source>
        <strain evidence="5">subsp. vulgare</strain>
    </source>
</reference>
<sequence length="193" mass="20674">MADRLVLLVLVVASVSLTAASPVAAARPCSTLFISSHSANANPSNDPDHRSPLTTTVVTVFRVRRFGRHFLRTQGHAHPHLNRHHHHLHSIPANIQIRRPELPELPRSAANAAASIQERVKDILVVVVGILFGLGCGALTAASMYLVWSVIAGPGASSHYNELYGDEASDSESPKKVGYVIIPGVEAYDGGKN</sequence>
<keyword evidence="6" id="KW-1185">Reference proteome</keyword>
<dbReference type="HOGENOM" id="CLU_124154_0_0_1"/>
<reference evidence="3" key="1">
    <citation type="journal article" date="2011" name="Plant Physiol.">
        <title>Comprehensive sequence analysis of 24,783 barley full-length cDNAs derived from 12 clone libraries.</title>
        <authorList>
            <person name="Matsumoto T."/>
            <person name="Tanaka T."/>
            <person name="Sakai H."/>
            <person name="Amano N."/>
            <person name="Kanamori H."/>
            <person name="Kurita K."/>
            <person name="Kikuta A."/>
            <person name="Kamiya K."/>
            <person name="Yamamoto M."/>
            <person name="Ikawa H."/>
            <person name="Fujii N."/>
            <person name="Hori K."/>
            <person name="Itoh T."/>
            <person name="Sato K."/>
        </authorList>
    </citation>
    <scope>NUCLEOTIDE SEQUENCE</scope>
    <source>
        <tissue evidence="3">Shoot</tissue>
        <tissue evidence="4">Shoot and root</tissue>
    </source>
</reference>
<dbReference type="EnsemblPlants" id="HORVU.MOREX.r3.1HG0044530.1">
    <property type="protein sequence ID" value="HORVU.MOREX.r3.1HG0044530.1.CDS1"/>
    <property type="gene ID" value="HORVU.MOREX.r3.1HG0044530"/>
</dbReference>
<protein>
    <submittedName>
        <fullName evidence="3">Predicted protein</fullName>
    </submittedName>
</protein>
<dbReference type="EMBL" id="AK358804">
    <property type="protein sequence ID" value="BAJ90015.1"/>
    <property type="molecule type" value="mRNA"/>
</dbReference>
<dbReference type="Proteomes" id="UP000011116">
    <property type="component" value="Chromosome 1H"/>
</dbReference>
<dbReference type="EMBL" id="AK362716">
    <property type="protein sequence ID" value="BAJ93920.1"/>
    <property type="molecule type" value="mRNA"/>
</dbReference>
<name>F2D4J4_HORVV</name>
<dbReference type="EMBL" id="AK366856">
    <property type="protein sequence ID" value="BAJ98059.1"/>
    <property type="molecule type" value="mRNA"/>
</dbReference>
<dbReference type="PANTHER" id="PTHR35107">
    <property type="entry name" value="EXPRESSED PROTEIN"/>
    <property type="match status" value="1"/>
</dbReference>
<evidence type="ECO:0000313" key="5">
    <source>
        <dbReference type="EnsemblPlants" id="HORVU.MOREX.r3.1HG0044530.1.CDS1"/>
    </source>
</evidence>
<keyword evidence="1" id="KW-1133">Transmembrane helix</keyword>
<keyword evidence="2" id="KW-0732">Signal</keyword>
<dbReference type="Gramene" id="HORVU.MOREX.r2.1HG0034530.1">
    <property type="protein sequence ID" value="HORVU.MOREX.r2.1HG0034530.1.CDS.1"/>
    <property type="gene ID" value="HORVU.MOREX.r2.1HG0034530"/>
</dbReference>
<dbReference type="KEGG" id="hvg:123431523"/>
<dbReference type="RefSeq" id="XP_044971274.1">
    <property type="nucleotide sequence ID" value="XM_045115339.1"/>
</dbReference>
<dbReference type="AlphaFoldDB" id="F2D4J4"/>
<feature type="transmembrane region" description="Helical" evidence="1">
    <location>
        <begin position="123"/>
        <end position="148"/>
    </location>
</feature>
<evidence type="ECO:0000313" key="3">
    <source>
        <dbReference type="EMBL" id="BAJ90015.1"/>
    </source>
</evidence>
<reference evidence="6" key="2">
    <citation type="journal article" date="2012" name="Nature">
        <title>A physical, genetic and functional sequence assembly of the barley genome.</title>
        <authorList>
            <consortium name="The International Barley Genome Sequencing Consortium"/>
            <person name="Mayer K.F."/>
            <person name="Waugh R."/>
            <person name="Brown J.W."/>
            <person name="Schulman A."/>
            <person name="Langridge P."/>
            <person name="Platzer M."/>
            <person name="Fincher G.B."/>
            <person name="Muehlbauer G.J."/>
            <person name="Sato K."/>
            <person name="Close T.J."/>
            <person name="Wise R.P."/>
            <person name="Stein N."/>
        </authorList>
    </citation>
    <scope>NUCLEOTIDE SEQUENCE [LARGE SCALE GENOMIC DNA]</scope>
    <source>
        <strain evidence="6">cv. Morex</strain>
    </source>
</reference>
<proteinExistence type="evidence at transcript level"/>
<evidence type="ECO:0000313" key="6">
    <source>
        <dbReference type="Proteomes" id="UP000011116"/>
    </source>
</evidence>
<dbReference type="PANTHER" id="PTHR35107:SF4">
    <property type="entry name" value="EXPRESSED PROTEIN"/>
    <property type="match status" value="1"/>
</dbReference>
<dbReference type="GeneID" id="123431523"/>
<accession>F2D4J4</accession>
<evidence type="ECO:0000256" key="1">
    <source>
        <dbReference type="SAM" id="Phobius"/>
    </source>
</evidence>
<organism evidence="3">
    <name type="scientific">Hordeum vulgare subsp. vulgare</name>
    <name type="common">Domesticated barley</name>
    <dbReference type="NCBI Taxonomy" id="112509"/>
    <lineage>
        <taxon>Eukaryota</taxon>
        <taxon>Viridiplantae</taxon>
        <taxon>Streptophyta</taxon>
        <taxon>Embryophyta</taxon>
        <taxon>Tracheophyta</taxon>
        <taxon>Spermatophyta</taxon>
        <taxon>Magnoliopsida</taxon>
        <taxon>Liliopsida</taxon>
        <taxon>Poales</taxon>
        <taxon>Poaceae</taxon>
        <taxon>BOP clade</taxon>
        <taxon>Pooideae</taxon>
        <taxon>Triticodae</taxon>
        <taxon>Triticeae</taxon>
        <taxon>Hordeinae</taxon>
        <taxon>Hordeum</taxon>
    </lineage>
</organism>
<gene>
    <name evidence="5" type="primary">LOC123431523</name>
</gene>
<keyword evidence="1" id="KW-0812">Transmembrane</keyword>